<accession>A0ABX6F4Z7</accession>
<organism evidence="2 3">
    <name type="scientific">Kluyveromyces marxianus</name>
    <name type="common">Yeast</name>
    <name type="synonym">Candida kefyr</name>
    <dbReference type="NCBI Taxonomy" id="4911"/>
    <lineage>
        <taxon>Eukaryota</taxon>
        <taxon>Fungi</taxon>
        <taxon>Dikarya</taxon>
        <taxon>Ascomycota</taxon>
        <taxon>Saccharomycotina</taxon>
        <taxon>Saccharomycetes</taxon>
        <taxon>Saccharomycetales</taxon>
        <taxon>Saccharomycetaceae</taxon>
        <taxon>Kluyveromyces</taxon>
    </lineage>
</organism>
<evidence type="ECO:0000313" key="3">
    <source>
        <dbReference type="Proteomes" id="UP000422736"/>
    </source>
</evidence>
<evidence type="ECO:0000313" key="2">
    <source>
        <dbReference type="EMBL" id="QGN17438.1"/>
    </source>
</evidence>
<sequence>MTVLPYLYVRDDTTTTTTDTQNNEKQSPYIQWGRYCIAPAIIIFIAIVIFAINWSRARNGMRPMKGTAWLSPTVFCRYDINDGVQPIQQVPKTNYPTVVYSDPPVDITPPAYTEATNPIDMGVGYYSEGGQFVQTAPNLYEARDVPVEKPKAAAAGLYNQRSSSVERSGKY</sequence>
<dbReference type="Pfam" id="PF12273">
    <property type="entry name" value="RCR"/>
    <property type="match status" value="1"/>
</dbReference>
<keyword evidence="1" id="KW-0472">Membrane</keyword>
<name>A0ABX6F4Z7_KLUMA</name>
<reference evidence="2 3" key="2">
    <citation type="submission" date="2019-11" db="EMBL/GenBank/DDBJ databases">
        <authorList>
            <person name="Lu H."/>
        </authorList>
    </citation>
    <scope>NUCLEOTIDE SEQUENCE [LARGE SCALE GENOMIC DNA]</scope>
    <source>
        <strain evidence="2 3">FIM1</strain>
    </source>
</reference>
<keyword evidence="1" id="KW-1133">Transmembrane helix</keyword>
<evidence type="ECO:0000256" key="1">
    <source>
        <dbReference type="SAM" id="Phobius"/>
    </source>
</evidence>
<feature type="transmembrane region" description="Helical" evidence="1">
    <location>
        <begin position="32"/>
        <end position="54"/>
    </location>
</feature>
<dbReference type="InterPro" id="IPR020999">
    <property type="entry name" value="Chitin_synth_reg_RCR"/>
</dbReference>
<dbReference type="Proteomes" id="UP000422736">
    <property type="component" value="Chromosome 6"/>
</dbReference>
<dbReference type="PANTHER" id="PTHR28187">
    <property type="entry name" value="PROTEIN RCR1-RELATED"/>
    <property type="match status" value="1"/>
</dbReference>
<gene>
    <name evidence="2" type="primary">RCR2</name>
    <name evidence="2" type="ORF">FIM1_4171</name>
</gene>
<keyword evidence="3" id="KW-1185">Reference proteome</keyword>
<reference evidence="2 3" key="1">
    <citation type="submission" date="2016-03" db="EMBL/GenBank/DDBJ databases">
        <title>How can Kluyveromyces marxianus grow so fast - potential evolutionary course in Saccharomyces Complex revealed by comparative genomics.</title>
        <authorList>
            <person name="Mo W."/>
            <person name="Lu W."/>
            <person name="Yang X."/>
            <person name="Qi J."/>
            <person name="Lv H."/>
        </authorList>
    </citation>
    <scope>NUCLEOTIDE SEQUENCE [LARGE SCALE GENOMIC DNA]</scope>
    <source>
        <strain evidence="2 3">FIM1</strain>
    </source>
</reference>
<proteinExistence type="predicted"/>
<dbReference type="PANTHER" id="PTHR28187:SF1">
    <property type="entry name" value="PROTEIN RCR1-RELATED"/>
    <property type="match status" value="1"/>
</dbReference>
<dbReference type="EMBL" id="CP015059">
    <property type="protein sequence ID" value="QGN17438.1"/>
    <property type="molecule type" value="Genomic_DNA"/>
</dbReference>
<keyword evidence="1" id="KW-0812">Transmembrane</keyword>
<protein>
    <submittedName>
        <fullName evidence="2">Protein RCR2</fullName>
    </submittedName>
</protein>